<dbReference type="Proteomes" id="UP000195437">
    <property type="component" value="Chromosome"/>
</dbReference>
<proteinExistence type="predicted"/>
<dbReference type="OrthoDB" id="2381565at2"/>
<evidence type="ECO:0000313" key="2">
    <source>
        <dbReference type="Proteomes" id="UP000195437"/>
    </source>
</evidence>
<dbReference type="KEGG" id="tum:CBW65_20725"/>
<accession>A0A1Y0IUS3</accession>
<reference evidence="2" key="1">
    <citation type="submission" date="2017-05" db="EMBL/GenBank/DDBJ databases">
        <authorList>
            <person name="Sung H."/>
        </authorList>
    </citation>
    <scope>NUCLEOTIDE SEQUENCE [LARGE SCALE GENOMIC DNA]</scope>
    <source>
        <strain evidence="2">AR23208</strain>
    </source>
</reference>
<dbReference type="RefSeq" id="WP_087458481.1">
    <property type="nucleotide sequence ID" value="NZ_CP021434.1"/>
</dbReference>
<protein>
    <submittedName>
        <fullName evidence="1">Uncharacterized protein</fullName>
    </submittedName>
</protein>
<organism evidence="1 2">
    <name type="scientific">Tumebacillus avium</name>
    <dbReference type="NCBI Taxonomy" id="1903704"/>
    <lineage>
        <taxon>Bacteria</taxon>
        <taxon>Bacillati</taxon>
        <taxon>Bacillota</taxon>
        <taxon>Bacilli</taxon>
        <taxon>Bacillales</taxon>
        <taxon>Alicyclobacillaceae</taxon>
        <taxon>Tumebacillus</taxon>
    </lineage>
</organism>
<name>A0A1Y0IUS3_9BACL</name>
<keyword evidence="2" id="KW-1185">Reference proteome</keyword>
<gene>
    <name evidence="1" type="ORF">CBW65_20725</name>
</gene>
<sequence>MANEQKQQDKKKGANASFPTVPKAMEHRLSMKWLTLEALSKLIKRFEIEGARPRVVLLTAFGKLEGTLCEIQPSYAESYSEEENGALRPDVASMVTHIRSDLLTVLEQEEKNLQLLDTAPILSLRDVILQGAGQEQHLPQLTLFADQVIGFSLTSIPKLH</sequence>
<dbReference type="EMBL" id="CP021434">
    <property type="protein sequence ID" value="ARU63133.1"/>
    <property type="molecule type" value="Genomic_DNA"/>
</dbReference>
<dbReference type="AlphaFoldDB" id="A0A1Y0IUS3"/>
<evidence type="ECO:0000313" key="1">
    <source>
        <dbReference type="EMBL" id="ARU63133.1"/>
    </source>
</evidence>